<proteinExistence type="predicted"/>
<evidence type="ECO:0000313" key="2">
    <source>
        <dbReference type="Proteomes" id="UP000029864"/>
    </source>
</evidence>
<evidence type="ECO:0000313" key="1">
    <source>
        <dbReference type="EMBL" id="KGJ71841.1"/>
    </source>
</evidence>
<gene>
    <name evidence="1" type="ORF">GY21_19415</name>
</gene>
<protein>
    <recommendedName>
        <fullName evidence="3">Transposase</fullName>
    </recommendedName>
</protein>
<keyword evidence="2" id="KW-1185">Reference proteome</keyword>
<comment type="caution">
    <text evidence="1">The sequence shown here is derived from an EMBL/GenBank/DDBJ whole genome shotgun (WGS) entry which is preliminary data.</text>
</comment>
<organism evidence="1 2">
    <name type="scientific">Cryobacterium roopkundense</name>
    <dbReference type="NCBI Taxonomy" id="1001240"/>
    <lineage>
        <taxon>Bacteria</taxon>
        <taxon>Bacillati</taxon>
        <taxon>Actinomycetota</taxon>
        <taxon>Actinomycetes</taxon>
        <taxon>Micrococcales</taxon>
        <taxon>Microbacteriaceae</taxon>
        <taxon>Cryobacterium</taxon>
    </lineage>
</organism>
<evidence type="ECO:0008006" key="3">
    <source>
        <dbReference type="Google" id="ProtNLM"/>
    </source>
</evidence>
<sequence>MGGRAKQRWRCVLPDGSYHRFLGAMSRTIAADSTCVECENHIASHEGPVAPAQGEYLVREIAGALVDIGRGQTYTDAAKRVRARGNIGKTGARREVINGQTVADWMADVVPAVAARHLVTQWPSVLVLDSSTFFWTDPLTGKSLALYCILAAFGYDKDGKNGRLWKVEAAPVGDGAAWAEFLGSLPGKPDSIVCDQDRAIIAGIISHWGDWAAMDLVHYCEHHLTERVRAAFKSDKVAADDRLRQVFHGAFTSREQWDAFEAEVISRPTLLLTNGWMAKNMTWMRRQTERRAQIPPVSSNGAVEQPLREIRQMLQTRAFMFRNRARLNQVLVLMRLASMRVDTATDYASDIRAFLDAHNGHPPRTYRAAYDTTANQSGEAPLGSLWAPKAQIAMTEARANRALASARAKEIANAKESRAAPKAISLKS</sequence>
<dbReference type="AlphaFoldDB" id="A0A099J0Q2"/>
<dbReference type="EMBL" id="JPXF01000124">
    <property type="protein sequence ID" value="KGJ71841.1"/>
    <property type="molecule type" value="Genomic_DNA"/>
</dbReference>
<dbReference type="Proteomes" id="UP000029864">
    <property type="component" value="Unassembled WGS sequence"/>
</dbReference>
<accession>A0A099J0Q2</accession>
<name>A0A099J0Q2_9MICO</name>
<reference evidence="1 2" key="1">
    <citation type="submission" date="2014-08" db="EMBL/GenBank/DDBJ databases">
        <authorList>
            <person name="Sisinthy S."/>
        </authorList>
    </citation>
    <scope>NUCLEOTIDE SEQUENCE [LARGE SCALE GENOMIC DNA]</scope>
    <source>
        <strain evidence="1 2">RuG17</strain>
    </source>
</reference>